<name>A0A7L4UQ16_BALHA</name>
<accession>A0A7L4UQ16</accession>
<sequence length="484" mass="57658">MKTLLKKTNDAVVLFAFFLLGTVGISAQTYQDDVYYSPSKDTSKKVEKPKIVKKKEVKRTYRANDKAEDFSVAQEKYAQMLREKQEDSNYAQNTYEEEVTWVEDTQGLTPKHEIQKEVSLYNTGDVNADNPQADAYYEDSYVLWQPTTVTRVYAQPRFYSNFYFGFNFGWGGAYYSPVYRPYYTHYYDPFYWDYYYSPYWGNPFYYGYSPFYSSWYYPYAGWRHRYYTPYYRYDSYYYTKYYRDHYTYSQRPREYSNRSKNSRRQSLISDRRTNNSSAKAQRVRAENMNRRYSALADNRKNTDNSSFRRSSKTHDSRLSTNKNDIRRRNPNIQDNKTNSAVKRRVSRNTVHQGKAPYVRRIEKSSTSYRRSTATPKQSVNKPNTNSRVYRRSTPQEYRRMNSNKNIRRSTPTIYRKTTSPARKSNRSSVSTKAPKRTSTYRTTTPRSKVNRSPSPSRNTSVRSTSTRSTKTSTPSRSTRTRNRR</sequence>
<proteinExistence type="predicted"/>
<dbReference type="AlphaFoldDB" id="A0A7L4UQ16"/>
<evidence type="ECO:0000313" key="5">
    <source>
        <dbReference type="Proteomes" id="UP000251835"/>
    </source>
</evidence>
<reference evidence="4 5" key="1">
    <citation type="submission" date="2018-05" db="EMBL/GenBank/DDBJ databases">
        <title>Genomic Encyclopedia of Type Strains, Phase IV (KMG-IV): sequencing the most valuable type-strain genomes for metagenomic binning, comparative biology and taxonomic classification.</title>
        <authorList>
            <person name="Goeker M."/>
        </authorList>
    </citation>
    <scope>NUCLEOTIDE SEQUENCE [LARGE SCALE GENOMIC DNA]</scope>
    <source>
        <strain evidence="4 5">DSM 28579</strain>
    </source>
</reference>
<feature type="domain" description="WW" evidence="3">
    <location>
        <begin position="192"/>
        <end position="218"/>
    </location>
</feature>
<gene>
    <name evidence="4" type="ORF">C7377_0166</name>
</gene>
<keyword evidence="5" id="KW-1185">Reference proteome</keyword>
<feature type="compositionally biased region" description="Basic and acidic residues" evidence="1">
    <location>
        <begin position="312"/>
        <end position="327"/>
    </location>
</feature>
<evidence type="ECO:0000256" key="1">
    <source>
        <dbReference type="SAM" id="MobiDB-lite"/>
    </source>
</evidence>
<evidence type="ECO:0000259" key="3">
    <source>
        <dbReference type="PROSITE" id="PS01159"/>
    </source>
</evidence>
<dbReference type="Proteomes" id="UP000251835">
    <property type="component" value="Unassembled WGS sequence"/>
</dbReference>
<keyword evidence="2" id="KW-0732">Signal</keyword>
<feature type="compositionally biased region" description="Polar residues" evidence="1">
    <location>
        <begin position="364"/>
        <end position="431"/>
    </location>
</feature>
<feature type="compositionally biased region" description="Polar residues" evidence="1">
    <location>
        <begin position="264"/>
        <end position="279"/>
    </location>
</feature>
<feature type="signal peptide" evidence="2">
    <location>
        <begin position="1"/>
        <end position="27"/>
    </location>
</feature>
<dbReference type="InterPro" id="IPR001202">
    <property type="entry name" value="WW_dom"/>
</dbReference>
<feature type="region of interest" description="Disordered" evidence="1">
    <location>
        <begin position="252"/>
        <end position="484"/>
    </location>
</feature>
<protein>
    <recommendedName>
        <fullName evidence="3">WW domain-containing protein</fullName>
    </recommendedName>
</protein>
<comment type="caution">
    <text evidence="4">The sequence shown here is derived from an EMBL/GenBank/DDBJ whole genome shotgun (WGS) entry which is preliminary data.</text>
</comment>
<dbReference type="PROSITE" id="PS01159">
    <property type="entry name" value="WW_DOMAIN_1"/>
    <property type="match status" value="1"/>
</dbReference>
<feature type="compositionally biased region" description="Low complexity" evidence="1">
    <location>
        <begin position="436"/>
        <end position="477"/>
    </location>
</feature>
<dbReference type="EMBL" id="QENZ01000003">
    <property type="protein sequence ID" value="PVX51875.1"/>
    <property type="molecule type" value="Genomic_DNA"/>
</dbReference>
<dbReference type="RefSeq" id="WP_116495446.1">
    <property type="nucleotide sequence ID" value="NZ_QENZ01000003.1"/>
</dbReference>
<feature type="compositionally biased region" description="Polar residues" evidence="1">
    <location>
        <begin position="330"/>
        <end position="340"/>
    </location>
</feature>
<evidence type="ECO:0000256" key="2">
    <source>
        <dbReference type="SAM" id="SignalP"/>
    </source>
</evidence>
<evidence type="ECO:0000313" key="4">
    <source>
        <dbReference type="EMBL" id="PVX51875.1"/>
    </source>
</evidence>
<feature type="chain" id="PRO_5029757567" description="WW domain-containing protein" evidence="2">
    <location>
        <begin position="28"/>
        <end position="484"/>
    </location>
</feature>
<organism evidence="4 5">
    <name type="scientific">Balneicella halophila</name>
    <dbReference type="NCBI Taxonomy" id="1537566"/>
    <lineage>
        <taxon>Bacteria</taxon>
        <taxon>Pseudomonadati</taxon>
        <taxon>Bacteroidota</taxon>
        <taxon>Bacteroidia</taxon>
        <taxon>Bacteroidales</taxon>
        <taxon>Balneicellaceae</taxon>
        <taxon>Balneicella</taxon>
    </lineage>
</organism>